<dbReference type="PANTHER" id="PTHR47992">
    <property type="entry name" value="PROTEIN PHOSPHATASE"/>
    <property type="match status" value="1"/>
</dbReference>
<name>A0A5C0SI78_9EURY</name>
<dbReference type="SMART" id="SM00332">
    <property type="entry name" value="PP2Cc"/>
    <property type="match status" value="1"/>
</dbReference>
<dbReference type="CDD" id="cd00143">
    <property type="entry name" value="PP2Cc"/>
    <property type="match status" value="1"/>
</dbReference>
<dbReference type="Proteomes" id="UP000322631">
    <property type="component" value="Chromosome"/>
</dbReference>
<dbReference type="Pfam" id="PF13672">
    <property type="entry name" value="PP2C_2"/>
    <property type="match status" value="1"/>
</dbReference>
<dbReference type="KEGG" id="them:FPV09_02460"/>
<dbReference type="GO" id="GO:0004722">
    <property type="term" value="F:protein serine/threonine phosphatase activity"/>
    <property type="evidence" value="ECO:0007669"/>
    <property type="project" value="InterPro"/>
</dbReference>
<dbReference type="PROSITE" id="PS51746">
    <property type="entry name" value="PPM_2"/>
    <property type="match status" value="1"/>
</dbReference>
<dbReference type="GeneID" id="41608681"/>
<dbReference type="SUPFAM" id="SSF81606">
    <property type="entry name" value="PP2C-like"/>
    <property type="match status" value="1"/>
</dbReference>
<evidence type="ECO:0000313" key="2">
    <source>
        <dbReference type="EMBL" id="QEK14163.1"/>
    </source>
</evidence>
<dbReference type="Gene3D" id="3.60.40.10">
    <property type="entry name" value="PPM-type phosphatase domain"/>
    <property type="match status" value="1"/>
</dbReference>
<dbReference type="SMART" id="SM00331">
    <property type="entry name" value="PP2C_SIG"/>
    <property type="match status" value="1"/>
</dbReference>
<dbReference type="InterPro" id="IPR015655">
    <property type="entry name" value="PP2C"/>
</dbReference>
<evidence type="ECO:0000259" key="1">
    <source>
        <dbReference type="PROSITE" id="PS51746"/>
    </source>
</evidence>
<organism evidence="2 3">
    <name type="scientific">Thermococcus aciditolerans</name>
    <dbReference type="NCBI Taxonomy" id="2598455"/>
    <lineage>
        <taxon>Archaea</taxon>
        <taxon>Methanobacteriati</taxon>
        <taxon>Methanobacteriota</taxon>
        <taxon>Thermococci</taxon>
        <taxon>Thermococcales</taxon>
        <taxon>Thermococcaceae</taxon>
        <taxon>Thermococcus</taxon>
    </lineage>
</organism>
<accession>A0A5C0SI78</accession>
<dbReference type="EMBL" id="CP041932">
    <property type="protein sequence ID" value="QEK14163.1"/>
    <property type="molecule type" value="Genomic_DNA"/>
</dbReference>
<protein>
    <submittedName>
        <fullName evidence="2">Serine/threonine-protein phosphatase</fullName>
    </submittedName>
</protein>
<feature type="domain" description="PPM-type phosphatase" evidence="1">
    <location>
        <begin position="14"/>
        <end position="245"/>
    </location>
</feature>
<dbReference type="InterPro" id="IPR001932">
    <property type="entry name" value="PPM-type_phosphatase-like_dom"/>
</dbReference>
<gene>
    <name evidence="2" type="ORF">FPV09_02460</name>
</gene>
<dbReference type="InterPro" id="IPR036457">
    <property type="entry name" value="PPM-type-like_dom_sf"/>
</dbReference>
<dbReference type="RefSeq" id="WP_148882250.1">
    <property type="nucleotide sequence ID" value="NZ_CP041932.1"/>
</dbReference>
<sequence>MSGGGISCGVEGRVWGISHPGGREENEDAFLVLPLGDGYLLAVADGLGGHSGGELAARTAVETLSEVFEENYREELGETDVERLLRMAYETAHRRILDASKAPGRMGTTLVSTFVRNGKAVIANTGDSRACLVRDGKIIARTRDHSVVQGLLERGVIGEEEVKRHPMRHVVTKALGVDLEVDTYVWEMRTGDVLVLSSDGLHDYLDDGIIEKLTMESSPKATAEALIGEALKVTEDNVTVVVFREV</sequence>
<evidence type="ECO:0000313" key="3">
    <source>
        <dbReference type="Proteomes" id="UP000322631"/>
    </source>
</evidence>
<keyword evidence="3" id="KW-1185">Reference proteome</keyword>
<proteinExistence type="predicted"/>
<reference evidence="2 3" key="1">
    <citation type="submission" date="2019-07" db="EMBL/GenBank/DDBJ databases">
        <title>Complete genome of Thermococcus acidophilus.</title>
        <authorList>
            <person name="Li X."/>
        </authorList>
    </citation>
    <scope>NUCLEOTIDE SEQUENCE [LARGE SCALE GENOMIC DNA]</scope>
    <source>
        <strain evidence="2 3">SY113</strain>
    </source>
</reference>
<dbReference type="AlphaFoldDB" id="A0A5C0SI78"/>